<reference evidence="1 2" key="1">
    <citation type="journal article" date="2015" name="Antonie Van Leeuwenhoek">
        <title>Prauserella endophytica sp. nov., an endophytic actinobacterium isolated from Tamarix taklamakanensis.</title>
        <authorList>
            <person name="Liu J.M."/>
            <person name="Habden X."/>
            <person name="Guo L."/>
            <person name="Tuo L."/>
            <person name="Jiang Z.K."/>
            <person name="Liu S.W."/>
            <person name="Liu X.F."/>
            <person name="Chen L."/>
            <person name="Li R.F."/>
            <person name="Zhang Y.Q."/>
            <person name="Sun C.H."/>
        </authorList>
    </citation>
    <scope>NUCLEOTIDE SEQUENCE [LARGE SCALE GENOMIC DNA]</scope>
    <source>
        <strain evidence="1 2">CGMCC 4.7182</strain>
    </source>
</reference>
<proteinExistence type="predicted"/>
<evidence type="ECO:0000313" key="2">
    <source>
        <dbReference type="Proteomes" id="UP000309992"/>
    </source>
</evidence>
<keyword evidence="2" id="KW-1185">Reference proteome</keyword>
<organism evidence="1 2">
    <name type="scientific">Prauserella endophytica</name>
    <dbReference type="NCBI Taxonomy" id="1592324"/>
    <lineage>
        <taxon>Bacteria</taxon>
        <taxon>Bacillati</taxon>
        <taxon>Actinomycetota</taxon>
        <taxon>Actinomycetes</taxon>
        <taxon>Pseudonocardiales</taxon>
        <taxon>Pseudonocardiaceae</taxon>
        <taxon>Prauserella</taxon>
        <taxon>Prauserella coralliicola group</taxon>
    </lineage>
</organism>
<accession>A0ABY2RXC7</accession>
<gene>
    <name evidence="1" type="ORF">FCN18_29450</name>
</gene>
<name>A0ABY2RXC7_9PSEU</name>
<protein>
    <submittedName>
        <fullName evidence="1">Uncharacterized protein</fullName>
    </submittedName>
</protein>
<dbReference type="Proteomes" id="UP000309992">
    <property type="component" value="Unassembled WGS sequence"/>
</dbReference>
<dbReference type="RefSeq" id="WP_137096630.1">
    <property type="nucleotide sequence ID" value="NZ_SWMS01000022.1"/>
</dbReference>
<comment type="caution">
    <text evidence="1">The sequence shown here is derived from an EMBL/GenBank/DDBJ whole genome shotgun (WGS) entry which is preliminary data.</text>
</comment>
<dbReference type="EMBL" id="SWMS01000022">
    <property type="protein sequence ID" value="TKG63763.1"/>
    <property type="molecule type" value="Genomic_DNA"/>
</dbReference>
<evidence type="ECO:0000313" key="1">
    <source>
        <dbReference type="EMBL" id="TKG63763.1"/>
    </source>
</evidence>
<sequence length="72" mass="8085">MSDPMRSLLTNDGVGLECTGFASKLVSGNYESACLLKIGREDFWPKYGAHIETNWEAQGLQRYPSPHAESWH</sequence>